<feature type="region of interest" description="Disordered" evidence="5">
    <location>
        <begin position="257"/>
        <end position="362"/>
    </location>
</feature>
<evidence type="ECO:0000259" key="6">
    <source>
        <dbReference type="PROSITE" id="PS50888"/>
    </source>
</evidence>
<dbReference type="Proteomes" id="UP001367508">
    <property type="component" value="Unassembled WGS sequence"/>
</dbReference>
<feature type="compositionally biased region" description="Basic and acidic residues" evidence="5">
    <location>
        <begin position="349"/>
        <end position="362"/>
    </location>
</feature>
<feature type="domain" description="BHLH" evidence="6">
    <location>
        <begin position="349"/>
        <end position="398"/>
    </location>
</feature>
<keyword evidence="3" id="KW-0804">Transcription</keyword>
<evidence type="ECO:0000313" key="7">
    <source>
        <dbReference type="EMBL" id="KAK7304953.1"/>
    </source>
</evidence>
<dbReference type="FunFam" id="4.10.280.10:FF:000004">
    <property type="entry name" value="Basic helix-loop-helix transcription factor"/>
    <property type="match status" value="1"/>
</dbReference>
<comment type="caution">
    <text evidence="7">The sequence shown here is derived from an EMBL/GenBank/DDBJ whole genome shotgun (WGS) entry which is preliminary data.</text>
</comment>
<name>A0AAN9PPI3_CANGL</name>
<keyword evidence="8" id="KW-1185">Reference proteome</keyword>
<evidence type="ECO:0000256" key="2">
    <source>
        <dbReference type="ARBA" id="ARBA00023015"/>
    </source>
</evidence>
<reference evidence="7 8" key="1">
    <citation type="submission" date="2024-01" db="EMBL/GenBank/DDBJ databases">
        <title>The genomes of 5 underutilized Papilionoideae crops provide insights into root nodulation and disease resistanc.</title>
        <authorList>
            <person name="Jiang F."/>
        </authorList>
    </citation>
    <scope>NUCLEOTIDE SEQUENCE [LARGE SCALE GENOMIC DNA]</scope>
    <source>
        <strain evidence="7">LVBAO_FW01</strain>
        <tissue evidence="7">Leaves</tissue>
    </source>
</reference>
<dbReference type="SUPFAM" id="SSF47459">
    <property type="entry name" value="HLH, helix-loop-helix DNA-binding domain"/>
    <property type="match status" value="1"/>
</dbReference>
<dbReference type="CDD" id="cd11445">
    <property type="entry name" value="bHLH_AtPIF_like"/>
    <property type="match status" value="1"/>
</dbReference>
<dbReference type="EMBL" id="JAYMYQ010000011">
    <property type="protein sequence ID" value="KAK7304953.1"/>
    <property type="molecule type" value="Genomic_DNA"/>
</dbReference>
<dbReference type="InterPro" id="IPR044273">
    <property type="entry name" value="PIF3-like"/>
</dbReference>
<dbReference type="PANTHER" id="PTHR46807:SF7">
    <property type="entry name" value="BHLH DOMAIN-CONTAINING PROTEIN"/>
    <property type="match status" value="1"/>
</dbReference>
<dbReference type="PANTHER" id="PTHR46807">
    <property type="entry name" value="TRANSCRIPTION FACTOR PIF3"/>
    <property type="match status" value="1"/>
</dbReference>
<dbReference type="GO" id="GO:0046983">
    <property type="term" value="F:protein dimerization activity"/>
    <property type="evidence" value="ECO:0007669"/>
    <property type="project" value="InterPro"/>
</dbReference>
<dbReference type="InterPro" id="IPR011598">
    <property type="entry name" value="bHLH_dom"/>
</dbReference>
<dbReference type="GO" id="GO:0005634">
    <property type="term" value="C:nucleus"/>
    <property type="evidence" value="ECO:0007669"/>
    <property type="project" value="UniProtKB-SubCell"/>
</dbReference>
<evidence type="ECO:0000313" key="8">
    <source>
        <dbReference type="Proteomes" id="UP001367508"/>
    </source>
</evidence>
<keyword evidence="2" id="KW-0805">Transcription regulation</keyword>
<dbReference type="GO" id="GO:0003700">
    <property type="term" value="F:DNA-binding transcription factor activity"/>
    <property type="evidence" value="ECO:0007669"/>
    <property type="project" value="InterPro"/>
</dbReference>
<dbReference type="InterPro" id="IPR036638">
    <property type="entry name" value="HLH_DNA-bd_sf"/>
</dbReference>
<feature type="region of interest" description="Disordered" evidence="5">
    <location>
        <begin position="139"/>
        <end position="160"/>
    </location>
</feature>
<sequence length="545" mass="59984">MNNSVPDWNFGSDTCVTNQKKPIGVDQELVELLWQNGQVVLHSQTHRKPVVNSISPRSVQKNFQSTIRTSEPFGNSSYLIQDDETVSWIQYPLEDSLDQEFCSNLLPELPPCEVESYKQIKPFEEGKFSKLGASSASSAPHVTTVSSQSPTMKSSCVQELSGGPMPAPRFHVSDSPQKNNNDLGGSCKVLNFSHFSAPLDVSSAHFRDKIAGNMSKGEIRECSVMTIGSSYCGSNHIPQDPDASRASSNGVWTTNLSAEPEAARDDVQRTIPQNEKGKSEMLEPTTTSSSGGSGSSSLEKTCSLSTRNQGKKRKGRNVEESEEQSEDTELKSAVGNKASQRAGLARRNRAAEVHNLSERRRRDRINEKMRALQQLIPHSSKTDKASMLEEAIEYLKSLQLQLQVMWMGSGMTPMMFPGIQHYMSQMGMGMATPPFPPIPNQMQLPRVPLDQSVLASQAPNQTLMCQNPILGPFNYQNQIQNPALSEKYARYMGYHLMQNASQPMNVFRYGPQSVQHSQTMITPSNSSGHMSGAANIDDAVSGKMG</sequence>
<feature type="compositionally biased region" description="Polar residues" evidence="5">
    <location>
        <begin position="298"/>
        <end position="308"/>
    </location>
</feature>
<organism evidence="7 8">
    <name type="scientific">Canavalia gladiata</name>
    <name type="common">Sword bean</name>
    <name type="synonym">Dolichos gladiatus</name>
    <dbReference type="NCBI Taxonomy" id="3824"/>
    <lineage>
        <taxon>Eukaryota</taxon>
        <taxon>Viridiplantae</taxon>
        <taxon>Streptophyta</taxon>
        <taxon>Embryophyta</taxon>
        <taxon>Tracheophyta</taxon>
        <taxon>Spermatophyta</taxon>
        <taxon>Magnoliopsida</taxon>
        <taxon>eudicotyledons</taxon>
        <taxon>Gunneridae</taxon>
        <taxon>Pentapetalae</taxon>
        <taxon>rosids</taxon>
        <taxon>fabids</taxon>
        <taxon>Fabales</taxon>
        <taxon>Fabaceae</taxon>
        <taxon>Papilionoideae</taxon>
        <taxon>50 kb inversion clade</taxon>
        <taxon>NPAAA clade</taxon>
        <taxon>indigoferoid/millettioid clade</taxon>
        <taxon>Phaseoleae</taxon>
        <taxon>Canavalia</taxon>
    </lineage>
</organism>
<protein>
    <recommendedName>
        <fullName evidence="6">BHLH domain-containing protein</fullName>
    </recommendedName>
</protein>
<dbReference type="Pfam" id="PF00010">
    <property type="entry name" value="HLH"/>
    <property type="match status" value="1"/>
</dbReference>
<dbReference type="InterPro" id="IPR047265">
    <property type="entry name" value="PIF1-like_bHLH"/>
</dbReference>
<dbReference type="GO" id="GO:0010017">
    <property type="term" value="P:red or far-red light signaling pathway"/>
    <property type="evidence" value="ECO:0007669"/>
    <property type="project" value="UniProtKB-ARBA"/>
</dbReference>
<evidence type="ECO:0000256" key="4">
    <source>
        <dbReference type="ARBA" id="ARBA00023242"/>
    </source>
</evidence>
<evidence type="ECO:0000256" key="3">
    <source>
        <dbReference type="ARBA" id="ARBA00023163"/>
    </source>
</evidence>
<accession>A0AAN9PPI3</accession>
<proteinExistence type="predicted"/>
<dbReference type="Gene3D" id="4.10.280.10">
    <property type="entry name" value="Helix-loop-helix DNA-binding domain"/>
    <property type="match status" value="1"/>
</dbReference>
<gene>
    <name evidence="7" type="ORF">VNO77_42849</name>
</gene>
<comment type="subcellular location">
    <subcellularLocation>
        <location evidence="1">Nucleus</location>
    </subcellularLocation>
</comment>
<feature type="compositionally biased region" description="Polar residues" evidence="5">
    <location>
        <begin position="139"/>
        <end position="158"/>
    </location>
</feature>
<evidence type="ECO:0000256" key="1">
    <source>
        <dbReference type="ARBA" id="ARBA00004123"/>
    </source>
</evidence>
<feature type="region of interest" description="Disordered" evidence="5">
    <location>
        <begin position="522"/>
        <end position="545"/>
    </location>
</feature>
<dbReference type="SMART" id="SM00353">
    <property type="entry name" value="HLH"/>
    <property type="match status" value="1"/>
</dbReference>
<keyword evidence="4" id="KW-0539">Nucleus</keyword>
<dbReference type="AlphaFoldDB" id="A0AAN9PPI3"/>
<dbReference type="PROSITE" id="PS50888">
    <property type="entry name" value="BHLH"/>
    <property type="match status" value="1"/>
</dbReference>
<evidence type="ECO:0000256" key="5">
    <source>
        <dbReference type="SAM" id="MobiDB-lite"/>
    </source>
</evidence>